<feature type="transmembrane region" description="Helical" evidence="1">
    <location>
        <begin position="97"/>
        <end position="117"/>
    </location>
</feature>
<organism evidence="2 3">
    <name type="scientific">Pristionchus mayeri</name>
    <dbReference type="NCBI Taxonomy" id="1317129"/>
    <lineage>
        <taxon>Eukaryota</taxon>
        <taxon>Metazoa</taxon>
        <taxon>Ecdysozoa</taxon>
        <taxon>Nematoda</taxon>
        <taxon>Chromadorea</taxon>
        <taxon>Rhabditida</taxon>
        <taxon>Rhabditina</taxon>
        <taxon>Diplogasteromorpha</taxon>
        <taxon>Diplogasteroidea</taxon>
        <taxon>Neodiplogasteridae</taxon>
        <taxon>Pristionchus</taxon>
    </lineage>
</organism>
<evidence type="ECO:0000313" key="2">
    <source>
        <dbReference type="EMBL" id="GMR58133.1"/>
    </source>
</evidence>
<feature type="transmembrane region" description="Helical" evidence="1">
    <location>
        <begin position="20"/>
        <end position="41"/>
    </location>
</feature>
<dbReference type="AlphaFoldDB" id="A0AAN5D7X0"/>
<proteinExistence type="predicted"/>
<keyword evidence="1" id="KW-1133">Transmembrane helix</keyword>
<keyword evidence="1" id="KW-0812">Transmembrane</keyword>
<evidence type="ECO:0000256" key="1">
    <source>
        <dbReference type="SAM" id="Phobius"/>
    </source>
</evidence>
<accession>A0AAN5D7X0</accession>
<feature type="non-terminal residue" evidence="2">
    <location>
        <position position="1"/>
    </location>
</feature>
<name>A0AAN5D7X0_9BILA</name>
<evidence type="ECO:0000313" key="3">
    <source>
        <dbReference type="Proteomes" id="UP001328107"/>
    </source>
</evidence>
<reference evidence="3" key="1">
    <citation type="submission" date="2022-10" db="EMBL/GenBank/DDBJ databases">
        <title>Genome assembly of Pristionchus species.</title>
        <authorList>
            <person name="Yoshida K."/>
            <person name="Sommer R.J."/>
        </authorList>
    </citation>
    <scope>NUCLEOTIDE SEQUENCE [LARGE SCALE GENOMIC DNA]</scope>
    <source>
        <strain evidence="3">RS5460</strain>
    </source>
</reference>
<feature type="transmembrane region" description="Helical" evidence="1">
    <location>
        <begin position="53"/>
        <end position="77"/>
    </location>
</feature>
<keyword evidence="3" id="KW-1185">Reference proteome</keyword>
<sequence>FSMHKRIRPISAHIHDIFRISKLILTFSSLLMAFVSVIIICSSASFSRDYAKLLIILIFSAAYFDVYSQFIFDAQYIMPWLCVYRDAPMINIPLNPAWGFIIWVSLIALNSPLYVACF</sequence>
<evidence type="ECO:0008006" key="4">
    <source>
        <dbReference type="Google" id="ProtNLM"/>
    </source>
</evidence>
<dbReference type="EMBL" id="BTRK01000006">
    <property type="protein sequence ID" value="GMR58133.1"/>
    <property type="molecule type" value="Genomic_DNA"/>
</dbReference>
<dbReference type="Proteomes" id="UP001328107">
    <property type="component" value="Unassembled WGS sequence"/>
</dbReference>
<comment type="caution">
    <text evidence="2">The sequence shown here is derived from an EMBL/GenBank/DDBJ whole genome shotgun (WGS) entry which is preliminary data.</text>
</comment>
<keyword evidence="1" id="KW-0472">Membrane</keyword>
<gene>
    <name evidence="2" type="ORF">PMAYCL1PPCAC_28328</name>
</gene>
<protein>
    <recommendedName>
        <fullName evidence="4">G protein-coupled receptor</fullName>
    </recommendedName>
</protein>
<feature type="non-terminal residue" evidence="2">
    <location>
        <position position="118"/>
    </location>
</feature>